<dbReference type="RefSeq" id="WP_130290124.1">
    <property type="nucleotide sequence ID" value="NZ_SHKL01000001.1"/>
</dbReference>
<evidence type="ECO:0000259" key="2">
    <source>
        <dbReference type="Pfam" id="PF01408"/>
    </source>
</evidence>
<feature type="domain" description="GFO/IDH/MocA-like oxidoreductase" evidence="3">
    <location>
        <begin position="128"/>
        <end position="259"/>
    </location>
</feature>
<gene>
    <name evidence="4" type="ORF">EV383_2584</name>
</gene>
<dbReference type="PANTHER" id="PTHR43818">
    <property type="entry name" value="BCDNA.GH03377"/>
    <property type="match status" value="1"/>
</dbReference>
<keyword evidence="5" id="KW-1185">Reference proteome</keyword>
<dbReference type="InterPro" id="IPR000683">
    <property type="entry name" value="Gfo/Idh/MocA-like_OxRdtase_N"/>
</dbReference>
<dbReference type="AlphaFoldDB" id="A0A4Q7UVA2"/>
<evidence type="ECO:0000313" key="5">
    <source>
        <dbReference type="Proteomes" id="UP000291591"/>
    </source>
</evidence>
<dbReference type="InterPro" id="IPR036291">
    <property type="entry name" value="NAD(P)-bd_dom_sf"/>
</dbReference>
<dbReference type="InterPro" id="IPR055170">
    <property type="entry name" value="GFO_IDH_MocA-like_dom"/>
</dbReference>
<dbReference type="GO" id="GO:0016491">
    <property type="term" value="F:oxidoreductase activity"/>
    <property type="evidence" value="ECO:0007669"/>
    <property type="project" value="UniProtKB-KW"/>
</dbReference>
<comment type="caution">
    <text evidence="4">The sequence shown here is derived from an EMBL/GenBank/DDBJ whole genome shotgun (WGS) entry which is preliminary data.</text>
</comment>
<protein>
    <submittedName>
        <fullName evidence="4">Putative dehydrogenase</fullName>
    </submittedName>
</protein>
<dbReference type="Pfam" id="PF22725">
    <property type="entry name" value="GFO_IDH_MocA_C3"/>
    <property type="match status" value="1"/>
</dbReference>
<dbReference type="Pfam" id="PF01408">
    <property type="entry name" value="GFO_IDH_MocA"/>
    <property type="match status" value="1"/>
</dbReference>
<proteinExistence type="predicted"/>
<keyword evidence="1" id="KW-0560">Oxidoreductase</keyword>
<dbReference type="SUPFAM" id="SSF55347">
    <property type="entry name" value="Glyceraldehyde-3-phosphate dehydrogenase-like, C-terminal domain"/>
    <property type="match status" value="1"/>
</dbReference>
<evidence type="ECO:0000259" key="3">
    <source>
        <dbReference type="Pfam" id="PF22725"/>
    </source>
</evidence>
<dbReference type="PANTHER" id="PTHR43818:SF11">
    <property type="entry name" value="BCDNA.GH03377"/>
    <property type="match status" value="1"/>
</dbReference>
<dbReference type="Proteomes" id="UP000291591">
    <property type="component" value="Unassembled WGS sequence"/>
</dbReference>
<sequence>MTARVRWGVVGCGWVTREHAVPALRSLPGASLAAVCDRDRGRAAALAGPARVATDVDGLLAPGDVDAVYVATPHDDHAATVTAVAAHGVAVLCEKPMATSHTDARAVVTACRGRLAGTAFDQRFHPAHRRIAEIVAEGGLGTVTAVRIVYGCWLPPEWSPPGAAPGEVNWRADPVRAGGGASADLAPHGVDLVGVLLDDDLVALEIMRQHRVHPYPVDDGSVLVGRTGRSVLFSGHVSFNTGDALPRRSLHVVGTAAQLVAEDTMGQTAGGTLTRIDARTGARSGIDFDTATDPFTAQLAAYTAAVAGTAPWPFPLDRDLRLHRLLDDAMTRSADR</sequence>
<dbReference type="Gene3D" id="3.30.360.10">
    <property type="entry name" value="Dihydrodipicolinate Reductase, domain 2"/>
    <property type="match status" value="1"/>
</dbReference>
<dbReference type="Gene3D" id="3.40.50.720">
    <property type="entry name" value="NAD(P)-binding Rossmann-like Domain"/>
    <property type="match status" value="1"/>
</dbReference>
<dbReference type="OrthoDB" id="9815825at2"/>
<accession>A0A4Q7UVA2</accession>
<name>A0A4Q7UVA2_PSEST</name>
<organism evidence="4 5">
    <name type="scientific">Pseudonocardia sediminis</name>
    <dbReference type="NCBI Taxonomy" id="1397368"/>
    <lineage>
        <taxon>Bacteria</taxon>
        <taxon>Bacillati</taxon>
        <taxon>Actinomycetota</taxon>
        <taxon>Actinomycetes</taxon>
        <taxon>Pseudonocardiales</taxon>
        <taxon>Pseudonocardiaceae</taxon>
        <taxon>Pseudonocardia</taxon>
    </lineage>
</organism>
<dbReference type="EMBL" id="SHKL01000001">
    <property type="protein sequence ID" value="RZT85705.1"/>
    <property type="molecule type" value="Genomic_DNA"/>
</dbReference>
<reference evidence="4 5" key="1">
    <citation type="submission" date="2019-02" db="EMBL/GenBank/DDBJ databases">
        <title>Sequencing the genomes of 1000 actinobacteria strains.</title>
        <authorList>
            <person name="Klenk H.-P."/>
        </authorList>
    </citation>
    <scope>NUCLEOTIDE SEQUENCE [LARGE SCALE GENOMIC DNA]</scope>
    <source>
        <strain evidence="4 5">DSM 45779</strain>
    </source>
</reference>
<feature type="domain" description="Gfo/Idh/MocA-like oxidoreductase N-terminal" evidence="2">
    <location>
        <begin position="5"/>
        <end position="112"/>
    </location>
</feature>
<dbReference type="InterPro" id="IPR050463">
    <property type="entry name" value="Gfo/Idh/MocA_oxidrdct_glycsds"/>
</dbReference>
<evidence type="ECO:0000256" key="1">
    <source>
        <dbReference type="ARBA" id="ARBA00023002"/>
    </source>
</evidence>
<evidence type="ECO:0000313" key="4">
    <source>
        <dbReference type="EMBL" id="RZT85705.1"/>
    </source>
</evidence>
<dbReference type="GO" id="GO:0000166">
    <property type="term" value="F:nucleotide binding"/>
    <property type="evidence" value="ECO:0007669"/>
    <property type="project" value="InterPro"/>
</dbReference>
<dbReference type="SUPFAM" id="SSF51735">
    <property type="entry name" value="NAD(P)-binding Rossmann-fold domains"/>
    <property type="match status" value="1"/>
</dbReference>